<evidence type="ECO:0000256" key="3">
    <source>
        <dbReference type="ARBA" id="ARBA00010042"/>
    </source>
</evidence>
<feature type="compositionally biased region" description="Basic and acidic residues" evidence="7">
    <location>
        <begin position="1446"/>
        <end position="1458"/>
    </location>
</feature>
<dbReference type="EMBL" id="JAIWQS010000005">
    <property type="protein sequence ID" value="KAJ8765043.1"/>
    <property type="molecule type" value="Genomic_DNA"/>
</dbReference>
<keyword evidence="6" id="KW-0539">Nucleus</keyword>
<dbReference type="PANTHER" id="PTHR13738:SF1">
    <property type="entry name" value="TROPONIN I"/>
    <property type="match status" value="1"/>
</dbReference>
<evidence type="ECO:0000256" key="7">
    <source>
        <dbReference type="SAM" id="MobiDB-lite"/>
    </source>
</evidence>
<dbReference type="GO" id="GO:0005634">
    <property type="term" value="C:nucleus"/>
    <property type="evidence" value="ECO:0007669"/>
    <property type="project" value="UniProtKB-SubCell"/>
</dbReference>
<feature type="region of interest" description="Disordered" evidence="7">
    <location>
        <begin position="113"/>
        <end position="132"/>
    </location>
</feature>
<comment type="subcellular location">
    <subcellularLocation>
        <location evidence="2">Cytoplasm</location>
        <location evidence="2">Cytoskeleton</location>
        <location evidence="2">Spindle</location>
    </subcellularLocation>
    <subcellularLocation>
        <location evidence="1">Nucleus</location>
    </subcellularLocation>
</comment>
<feature type="compositionally biased region" description="Polar residues" evidence="7">
    <location>
        <begin position="449"/>
        <end position="467"/>
    </location>
</feature>
<keyword evidence="4" id="KW-0963">Cytoplasm</keyword>
<evidence type="ECO:0000313" key="9">
    <source>
        <dbReference type="EMBL" id="KAJ8765043.1"/>
    </source>
</evidence>
<feature type="region of interest" description="Disordered" evidence="7">
    <location>
        <begin position="1412"/>
        <end position="1458"/>
    </location>
</feature>
<evidence type="ECO:0000256" key="1">
    <source>
        <dbReference type="ARBA" id="ARBA00004123"/>
    </source>
</evidence>
<name>A0AAV8TEA4_9ROSI</name>
<gene>
    <name evidence="9" type="ORF">K2173_010519</name>
</gene>
<accession>A0AAV8TEA4</accession>
<evidence type="ECO:0000259" key="8">
    <source>
        <dbReference type="Pfam" id="PF03941"/>
    </source>
</evidence>
<feature type="region of interest" description="Disordered" evidence="7">
    <location>
        <begin position="1292"/>
        <end position="1333"/>
    </location>
</feature>
<feature type="compositionally biased region" description="Basic and acidic residues" evidence="7">
    <location>
        <begin position="1470"/>
        <end position="1495"/>
    </location>
</feature>
<feature type="region of interest" description="Disordered" evidence="7">
    <location>
        <begin position="1555"/>
        <end position="1589"/>
    </location>
</feature>
<dbReference type="Proteomes" id="UP001159364">
    <property type="component" value="Linkage Group LG05"/>
</dbReference>
<comment type="caution">
    <text evidence="9">The sequence shown here is derived from an EMBL/GenBank/DDBJ whole genome shotgun (WGS) entry which is preliminary data.</text>
</comment>
<feature type="compositionally biased region" description="Polar residues" evidence="7">
    <location>
        <begin position="1496"/>
        <end position="1507"/>
    </location>
</feature>
<feature type="compositionally biased region" description="Basic and acidic residues" evidence="7">
    <location>
        <begin position="1412"/>
        <end position="1439"/>
    </location>
</feature>
<dbReference type="Pfam" id="PF03941">
    <property type="entry name" value="INCENP_ARK-bind"/>
    <property type="match status" value="1"/>
</dbReference>
<organism evidence="9 10">
    <name type="scientific">Erythroxylum novogranatense</name>
    <dbReference type="NCBI Taxonomy" id="1862640"/>
    <lineage>
        <taxon>Eukaryota</taxon>
        <taxon>Viridiplantae</taxon>
        <taxon>Streptophyta</taxon>
        <taxon>Embryophyta</taxon>
        <taxon>Tracheophyta</taxon>
        <taxon>Spermatophyta</taxon>
        <taxon>Magnoliopsida</taxon>
        <taxon>eudicotyledons</taxon>
        <taxon>Gunneridae</taxon>
        <taxon>Pentapetalae</taxon>
        <taxon>rosids</taxon>
        <taxon>fabids</taxon>
        <taxon>Malpighiales</taxon>
        <taxon>Erythroxylaceae</taxon>
        <taxon>Erythroxylum</taxon>
    </lineage>
</organism>
<sequence length="1637" mass="181108">MATTTAAMEKMLVEIFERKKWMVEQAKHMVDSFDHHLASKCILAGISPPPFLLLPKANELNKEELLLSGFLVPHFQHPTARYSTFNFQTHVAASHNHVLPNHLSTKLHASNDVDMGSSVKSPRGCTDKSLLDDCPDQSQSLANIQRSKSRQRALRLRSSAKSVKPRPSEDNVSTPVVGSGIASLQYDNACDTNLIKPVDASNGICMEEKAKTEKSRGEGNSGDIHNRGTMTCTTCSQKKGSINGSRSICGNCSDVAKEDGLANSVNQLIQQSNHGNGMLEQFKLSLAADNPICEAEVILGDCKGSKRSSILFPGSPQPSSAKESLDVDERFKPFPVADDPICETEEVIMGDCKGSKRSSILFPGSPQPSSAKEPLDVDEQFEPFPVADDPICEAEEVILGDCKGSKRSGILFPGGPQPSSIKEPLDVGKSSFVAKKNSSLGESIDKLESNSVERLSESDNTSPTICNGSHGMSKEDVCGNQSDEKENNVVYSGSILQSRNFGQEPVKNCYTSDKEVGCLKQNQLLNDFDNVQELVKSFDNANINHQEFQARTWDSQSDEGRVDAYCCRITRDRSTEQLIRVNELSGIDVPSVIAGHDDFGLAPSGKCSQPPSPLRSYQREGTKLQEVLGTRGIVLSSTESDSIDGLEMDNSVVLEMYMDSDIPAERVSGNCHVMSDPSLDGTQVGVQLIVPRPSTECLMFVKPKQLDFDDVGECSLNETSGPVFDNEKQDISLEGQTFASPYCSKIMEDKVASVDNIGNLNSFNGITVLNEQKVSCKDFKSMKDSSEGCMDKCALLVDENITKVVRKDLSLAVSHKQDADSYFMGSWPQCKRIKTGDQIANSLAASPSLIKPFQSVDTVHVHSEVNPMETNQHFLQKSDGLPIQTRDSMISNFRNSLVEDMHQNIEHYVINGSELSSPKLEVEKVNLSMERKVGSPDAAFTLMGEQLGIPTVSGMTLLANGFSKDHLSEKAELDCTNVCVGPVGMRAGEENQVPLHLEDRLELEEAEILCQSEKGIQQRKSYLGGTDEVVPEFEGFVMETDGEQPRSTRDIIDLDNLELPKAALERASILEQLCRSACLHTPLSHFSTTYRLHETLNLHQSIPNGILKGLTSRNASNVDGEILKQREVSYSSFKWEPDTTLDERCLSDSLTFPNTISALDANKPYISPVGKFWDAIASKSGSSEKRASSVPDLPCISEENENIDELTDTFGKSVEYQAMLGSAKREPLAEITKSSNLPISICESETVDDRSSLASVNTEFSFTGNCNRTKFGNDKGNKKKYDRNTKDNQIMSVGANGGKRVDGSLHSRFNKPKLSGKTSSRNHGPSLSVKKSKPDNIVSNITSFIPLVQQNQEAAIITGKREIKVKALQAAEEAKLLAEKKENERRMRKEALKLERARMEEQNLRQLELQKEKKEVERKKKQADLAAKKRHREEEEKKEKERKKKRVEEVRRQQLEQGEKLRAAAKEVKCLVADERQHEKTVAKDKLGKQEDIKSSKGQNNVQNGPQNKVMVIRDSTNDAKTESIANGDKQTLCDYSEEMSEFCKITDDDNLSPKIIQEQSYEISPYKGSDDEDDEEDDEIPNTKFTPPWVSKSHLVQMVSSQQGVDPKSIFPPRSFCSISEVLLPRKLQQKQWTRQ</sequence>
<dbReference type="PANTHER" id="PTHR13738">
    <property type="entry name" value="TROPONIN I"/>
    <property type="match status" value="1"/>
</dbReference>
<dbReference type="GO" id="GO:0005819">
    <property type="term" value="C:spindle"/>
    <property type="evidence" value="ECO:0007669"/>
    <property type="project" value="UniProtKB-SubCell"/>
</dbReference>
<evidence type="ECO:0000256" key="4">
    <source>
        <dbReference type="ARBA" id="ARBA00022490"/>
    </source>
</evidence>
<feature type="compositionally biased region" description="Basic and acidic residues" evidence="7">
    <location>
        <begin position="472"/>
        <end position="483"/>
    </location>
</feature>
<evidence type="ECO:0000256" key="2">
    <source>
        <dbReference type="ARBA" id="ARBA00004186"/>
    </source>
</evidence>
<feature type="compositionally biased region" description="Acidic residues" evidence="7">
    <location>
        <begin position="1571"/>
        <end position="1581"/>
    </location>
</feature>
<feature type="domain" description="Inner centromere protein ARK-binding" evidence="8">
    <location>
        <begin position="1570"/>
        <end position="1623"/>
    </location>
</feature>
<feature type="region of interest" description="Disordered" evidence="7">
    <location>
        <begin position="1470"/>
        <end position="1510"/>
    </location>
</feature>
<feature type="region of interest" description="Disordered" evidence="7">
    <location>
        <begin position="444"/>
        <end position="483"/>
    </location>
</feature>
<protein>
    <recommendedName>
        <fullName evidence="8">Inner centromere protein ARK-binding domain-containing protein</fullName>
    </recommendedName>
</protein>
<dbReference type="InterPro" id="IPR005635">
    <property type="entry name" value="Inner_centromere_prot_ARK-bd"/>
</dbReference>
<feature type="compositionally biased region" description="Polar residues" evidence="7">
    <location>
        <begin position="1316"/>
        <end position="1325"/>
    </location>
</feature>
<reference evidence="9 10" key="1">
    <citation type="submission" date="2021-09" db="EMBL/GenBank/DDBJ databases">
        <title>Genomic insights and catalytic innovation underlie evolution of tropane alkaloids biosynthesis.</title>
        <authorList>
            <person name="Wang Y.-J."/>
            <person name="Tian T."/>
            <person name="Huang J.-P."/>
            <person name="Huang S.-X."/>
        </authorList>
    </citation>
    <scope>NUCLEOTIDE SEQUENCE [LARGE SCALE GENOMIC DNA]</scope>
    <source>
        <strain evidence="9">KIB-2018</strain>
        <tissue evidence="9">Leaf</tissue>
    </source>
</reference>
<dbReference type="InterPro" id="IPR050875">
    <property type="entry name" value="Troponin_I"/>
</dbReference>
<evidence type="ECO:0000256" key="5">
    <source>
        <dbReference type="ARBA" id="ARBA00023212"/>
    </source>
</evidence>
<keyword evidence="10" id="KW-1185">Reference proteome</keyword>
<proteinExistence type="inferred from homology"/>
<evidence type="ECO:0000256" key="6">
    <source>
        <dbReference type="ARBA" id="ARBA00023242"/>
    </source>
</evidence>
<keyword evidence="5" id="KW-0206">Cytoskeleton</keyword>
<evidence type="ECO:0000313" key="10">
    <source>
        <dbReference type="Proteomes" id="UP001159364"/>
    </source>
</evidence>
<feature type="region of interest" description="Disordered" evidence="7">
    <location>
        <begin position="143"/>
        <end position="176"/>
    </location>
</feature>
<comment type="similarity">
    <text evidence="3">Belongs to the INCENP family.</text>
</comment>